<dbReference type="EMBL" id="JBIMSN010000146">
    <property type="protein sequence ID" value="MFH5232430.1"/>
    <property type="molecule type" value="Genomic_DNA"/>
</dbReference>
<dbReference type="EMBL" id="JBIMSO010000019">
    <property type="protein sequence ID" value="MFH5207457.1"/>
    <property type="molecule type" value="Genomic_DNA"/>
</dbReference>
<evidence type="ECO:0000313" key="6">
    <source>
        <dbReference type="Proteomes" id="UP001609175"/>
    </source>
</evidence>
<dbReference type="InterPro" id="IPR003346">
    <property type="entry name" value="Transposase_20"/>
</dbReference>
<dbReference type="Proteomes" id="UP001609219">
    <property type="component" value="Unassembled WGS sequence"/>
</dbReference>
<evidence type="ECO:0000313" key="3">
    <source>
        <dbReference type="EMBL" id="MFH5207457.1"/>
    </source>
</evidence>
<evidence type="ECO:0000313" key="8">
    <source>
        <dbReference type="Proteomes" id="UP001609219"/>
    </source>
</evidence>
<evidence type="ECO:0000259" key="2">
    <source>
        <dbReference type="Pfam" id="PF02371"/>
    </source>
</evidence>
<evidence type="ECO:0000313" key="4">
    <source>
        <dbReference type="EMBL" id="MFH5232430.1"/>
    </source>
</evidence>
<feature type="domain" description="Transposase IS110-like N-terminal" evidence="1">
    <location>
        <begin position="8"/>
        <end position="164"/>
    </location>
</feature>
<feature type="domain" description="Transposase IS116/IS110/IS902 C-terminal" evidence="2">
    <location>
        <begin position="271"/>
        <end position="356"/>
    </location>
</feature>
<dbReference type="EMBL" id="JBIMSP010000079">
    <property type="protein sequence ID" value="MFH5245501.1"/>
    <property type="molecule type" value="Genomic_DNA"/>
</dbReference>
<evidence type="ECO:0000259" key="1">
    <source>
        <dbReference type="Pfam" id="PF01548"/>
    </source>
</evidence>
<dbReference type="PANTHER" id="PTHR33055:SF3">
    <property type="entry name" value="PUTATIVE TRANSPOSASE FOR IS117-RELATED"/>
    <property type="match status" value="1"/>
</dbReference>
<dbReference type="RefSeq" id="WP_395112858.1">
    <property type="nucleotide sequence ID" value="NZ_JBIMSN010000146.1"/>
</dbReference>
<dbReference type="Proteomes" id="UP001609175">
    <property type="component" value="Unassembled WGS sequence"/>
</dbReference>
<reference evidence="6 7" key="1">
    <citation type="submission" date="2024-10" db="EMBL/GenBank/DDBJ databases">
        <authorList>
            <person name="Riesco R."/>
        </authorList>
    </citation>
    <scope>NUCLEOTIDE SEQUENCE [LARGE SCALE GENOMIC DNA]</scope>
    <source>
        <strain evidence="5 7">NCIMB 15448</strain>
        <strain evidence="3 6">NCIMB 15449</strain>
        <strain evidence="4 8">NCIMB 15450</strain>
    </source>
</reference>
<dbReference type="NCBIfam" id="NF033542">
    <property type="entry name" value="transpos_IS110"/>
    <property type="match status" value="1"/>
</dbReference>
<accession>A0ABW7KEZ7</accession>
<dbReference type="Proteomes" id="UP001609176">
    <property type="component" value="Unassembled WGS sequence"/>
</dbReference>
<evidence type="ECO:0000313" key="7">
    <source>
        <dbReference type="Proteomes" id="UP001609176"/>
    </source>
</evidence>
<dbReference type="InterPro" id="IPR002525">
    <property type="entry name" value="Transp_IS110-like_N"/>
</dbReference>
<dbReference type="InterPro" id="IPR047650">
    <property type="entry name" value="Transpos_IS110"/>
</dbReference>
<organism evidence="4 8">
    <name type="scientific">Antrihabitans spumae</name>
    <dbReference type="NCBI Taxonomy" id="3373370"/>
    <lineage>
        <taxon>Bacteria</taxon>
        <taxon>Bacillati</taxon>
        <taxon>Actinomycetota</taxon>
        <taxon>Actinomycetes</taxon>
        <taxon>Mycobacteriales</taxon>
        <taxon>Nocardiaceae</taxon>
        <taxon>Antrihabitans</taxon>
    </lineage>
</organism>
<dbReference type="PANTHER" id="PTHR33055">
    <property type="entry name" value="TRANSPOSASE FOR INSERTION SEQUENCE ELEMENT IS1111A"/>
    <property type="match status" value="1"/>
</dbReference>
<comment type="caution">
    <text evidence="4">The sequence shown here is derived from an EMBL/GenBank/DDBJ whole genome shotgun (WGS) entry which is preliminary data.</text>
</comment>
<dbReference type="Pfam" id="PF02371">
    <property type="entry name" value="Transposase_20"/>
    <property type="match status" value="1"/>
</dbReference>
<name>A0ABW7KEZ7_9NOCA</name>
<protein>
    <submittedName>
        <fullName evidence="4">IS110 family transposase</fullName>
    </submittedName>
</protein>
<sequence length="399" mass="43779">MAQPTLWAGVDAGKAAHHCVVINADGQRVLSQRVANDETALTDLIRTVKNLAGGESVLWASDLNSGGAALLITLLLDDDQELLYIPGRVVHHASAAYRGDGKTDAKDAAIIADQARMRRDLHPFRHRDGIAADLRILCARRTDLASDRNRSINRLRAQLLEYFPALERAFDLAHRKAALILLTGYQTPEGLRRMGAARLERWLRDRHAYNAGDIAVRALDAAQAQRATVIGQAVAASVVARLAQTVLNLNAELADVDAMIETTFQRHRLAAIITSMPGFGSLLGAELVAATNGDLASFTTADRLAGIAGLAPVPHDSGRISGNLKRPRRYDRRLLRVFYLAANNAIKNSPESRTYYDRKRSQGKRHSQAVLCLARRRLNVLWAMQRDNTSYQPGLPRAS</sequence>
<gene>
    <name evidence="5" type="ORF">ACHIPV_27035</name>
    <name evidence="3" type="ORF">ACHIPZ_04380</name>
    <name evidence="4" type="ORF">ACHIRB_28250</name>
</gene>
<proteinExistence type="predicted"/>
<evidence type="ECO:0000313" key="5">
    <source>
        <dbReference type="EMBL" id="MFH5245501.1"/>
    </source>
</evidence>
<dbReference type="Pfam" id="PF01548">
    <property type="entry name" value="DEDD_Tnp_IS110"/>
    <property type="match status" value="1"/>
</dbReference>
<keyword evidence="8" id="KW-1185">Reference proteome</keyword>